<dbReference type="InterPro" id="IPR037518">
    <property type="entry name" value="MPN"/>
</dbReference>
<dbReference type="InterPro" id="IPR020891">
    <property type="entry name" value="UPF0758_CS"/>
</dbReference>
<evidence type="ECO:0000256" key="8">
    <source>
        <dbReference type="ARBA" id="ARBA00023204"/>
    </source>
</evidence>
<feature type="domain" description="MPN" evidence="9">
    <location>
        <begin position="80"/>
        <end position="202"/>
    </location>
</feature>
<dbReference type="AlphaFoldDB" id="A0A091A037"/>
<keyword evidence="5" id="KW-0378">Hydrolase</keyword>
<dbReference type="InterPro" id="IPR000445">
    <property type="entry name" value="HhH_motif"/>
</dbReference>
<dbReference type="Proteomes" id="UP000029278">
    <property type="component" value="Unassembled WGS sequence"/>
</dbReference>
<dbReference type="Gene3D" id="1.10.150.20">
    <property type="entry name" value="5' to 3' exonuclease, C-terminal subdomain"/>
    <property type="match status" value="1"/>
</dbReference>
<evidence type="ECO:0000256" key="2">
    <source>
        <dbReference type="ARBA" id="ARBA00022670"/>
    </source>
</evidence>
<keyword evidence="3" id="KW-0479">Metal-binding</keyword>
<name>A0A091A037_PAEMA</name>
<dbReference type="CDD" id="cd08071">
    <property type="entry name" value="MPN_DUF2466"/>
    <property type="match status" value="1"/>
</dbReference>
<keyword evidence="4" id="KW-0227">DNA damage</keyword>
<evidence type="ECO:0000256" key="5">
    <source>
        <dbReference type="ARBA" id="ARBA00022801"/>
    </source>
</evidence>
<dbReference type="GO" id="GO:0003677">
    <property type="term" value="F:DNA binding"/>
    <property type="evidence" value="ECO:0007669"/>
    <property type="project" value="InterPro"/>
</dbReference>
<dbReference type="PATRIC" id="fig|44252.3.peg.2022"/>
<evidence type="ECO:0000256" key="1">
    <source>
        <dbReference type="ARBA" id="ARBA00010243"/>
    </source>
</evidence>
<dbReference type="GO" id="GO:0008237">
    <property type="term" value="F:metallopeptidase activity"/>
    <property type="evidence" value="ECO:0007669"/>
    <property type="project" value="UniProtKB-KW"/>
</dbReference>
<dbReference type="PANTHER" id="PTHR30471">
    <property type="entry name" value="DNA REPAIR PROTEIN RADC"/>
    <property type="match status" value="1"/>
</dbReference>
<dbReference type="GO" id="GO:0046872">
    <property type="term" value="F:metal ion binding"/>
    <property type="evidence" value="ECO:0007669"/>
    <property type="project" value="UniProtKB-KW"/>
</dbReference>
<dbReference type="PANTHER" id="PTHR30471:SF3">
    <property type="entry name" value="UPF0758 PROTEIN YEES-RELATED"/>
    <property type="match status" value="1"/>
</dbReference>
<evidence type="ECO:0000256" key="6">
    <source>
        <dbReference type="ARBA" id="ARBA00022833"/>
    </source>
</evidence>
<evidence type="ECO:0000256" key="7">
    <source>
        <dbReference type="ARBA" id="ARBA00023049"/>
    </source>
</evidence>
<sequence>MEIDKVQDLKKVVSESLRETTDSYLIQELFHRFPTTTELMNASEEELISIKGIGKGKAGQILAMLKLSKVLAYPEQKQIVIRSPQNVFALLEPELRFEQKELFICLFLNSKNHLIFKEIISIGSLNASIVHPREVFHAAIRRCSASLICAHNHPSGDPEPSHEDIAVTKRLKAAGEIIGIDVLDHVFIGNNQFYSLKEHGHF</sequence>
<evidence type="ECO:0000259" key="9">
    <source>
        <dbReference type="PROSITE" id="PS50249"/>
    </source>
</evidence>
<evidence type="ECO:0000313" key="11">
    <source>
        <dbReference type="Proteomes" id="UP000029278"/>
    </source>
</evidence>
<dbReference type="STRING" id="44252.DJ90_3526"/>
<keyword evidence="6" id="KW-0862">Zinc</keyword>
<dbReference type="NCBIfam" id="TIGR00608">
    <property type="entry name" value="radc"/>
    <property type="match status" value="1"/>
</dbReference>
<evidence type="ECO:0000256" key="4">
    <source>
        <dbReference type="ARBA" id="ARBA00022763"/>
    </source>
</evidence>
<proteinExistence type="inferred from homology"/>
<organism evidence="10 11">
    <name type="scientific">Paenibacillus macerans</name>
    <name type="common">Bacillus macerans</name>
    <dbReference type="NCBI Taxonomy" id="44252"/>
    <lineage>
        <taxon>Bacteria</taxon>
        <taxon>Bacillati</taxon>
        <taxon>Bacillota</taxon>
        <taxon>Bacilli</taxon>
        <taxon>Bacillales</taxon>
        <taxon>Paenibacillaceae</taxon>
        <taxon>Paenibacillus</taxon>
    </lineage>
</organism>
<dbReference type="Pfam" id="PF04002">
    <property type="entry name" value="RadC"/>
    <property type="match status" value="1"/>
</dbReference>
<dbReference type="OrthoDB" id="9804482at2"/>
<gene>
    <name evidence="10" type="ORF">DJ90_3526</name>
</gene>
<dbReference type="SUPFAM" id="SSF47781">
    <property type="entry name" value="RuvA domain 2-like"/>
    <property type="match status" value="1"/>
</dbReference>
<evidence type="ECO:0000313" key="10">
    <source>
        <dbReference type="EMBL" id="KFN09681.1"/>
    </source>
</evidence>
<dbReference type="PROSITE" id="PS50249">
    <property type="entry name" value="MPN"/>
    <property type="match status" value="1"/>
</dbReference>
<dbReference type="SUPFAM" id="SSF102712">
    <property type="entry name" value="JAB1/MPN domain"/>
    <property type="match status" value="1"/>
</dbReference>
<comment type="caution">
    <text evidence="10">The sequence shown here is derived from an EMBL/GenBank/DDBJ whole genome shotgun (WGS) entry which is preliminary data.</text>
</comment>
<dbReference type="NCBIfam" id="NF000642">
    <property type="entry name" value="PRK00024.1"/>
    <property type="match status" value="1"/>
</dbReference>
<accession>A0A091A037</accession>
<keyword evidence="8" id="KW-0234">DNA repair</keyword>
<comment type="similarity">
    <text evidence="1">Belongs to the UPF0758 family.</text>
</comment>
<dbReference type="GO" id="GO:0140097">
    <property type="term" value="F:catalytic activity, acting on DNA"/>
    <property type="evidence" value="ECO:0007669"/>
    <property type="project" value="UniProtKB-ARBA"/>
</dbReference>
<dbReference type="InterPro" id="IPR001405">
    <property type="entry name" value="UPF0758"/>
</dbReference>
<dbReference type="GO" id="GO:0006281">
    <property type="term" value="P:DNA repair"/>
    <property type="evidence" value="ECO:0007669"/>
    <property type="project" value="UniProtKB-KW"/>
</dbReference>
<dbReference type="RefSeq" id="WP_036621491.1">
    <property type="nucleotide sequence ID" value="NZ_JAKOBR010000068.1"/>
</dbReference>
<reference evidence="10 11" key="1">
    <citation type="submission" date="2014-04" db="EMBL/GenBank/DDBJ databases">
        <authorList>
            <person name="Bishop-Lilly K.A."/>
            <person name="Broomall S.M."/>
            <person name="Chain P.S."/>
            <person name="Chertkov O."/>
            <person name="Coyne S.R."/>
            <person name="Daligault H.E."/>
            <person name="Davenport K.W."/>
            <person name="Erkkila T."/>
            <person name="Frey K.G."/>
            <person name="Gibbons H.S."/>
            <person name="Gu W."/>
            <person name="Jaissle J."/>
            <person name="Johnson S.L."/>
            <person name="Koroleva G.I."/>
            <person name="Ladner J.T."/>
            <person name="Lo C.-C."/>
            <person name="Minogue T.D."/>
            <person name="Munk C."/>
            <person name="Palacios G.F."/>
            <person name="Redden C.L."/>
            <person name="Rosenzweig C.N."/>
            <person name="Scholz M.B."/>
            <person name="Teshima H."/>
            <person name="Xu Y."/>
        </authorList>
    </citation>
    <scope>NUCLEOTIDE SEQUENCE [LARGE SCALE GENOMIC DNA]</scope>
    <source>
        <strain evidence="10 11">8244</strain>
    </source>
</reference>
<keyword evidence="2" id="KW-0645">Protease</keyword>
<dbReference type="GO" id="GO:0006508">
    <property type="term" value="P:proteolysis"/>
    <property type="evidence" value="ECO:0007669"/>
    <property type="project" value="UniProtKB-KW"/>
</dbReference>
<keyword evidence="11" id="KW-1185">Reference proteome</keyword>
<dbReference type="GeneID" id="77006245"/>
<evidence type="ECO:0000256" key="3">
    <source>
        <dbReference type="ARBA" id="ARBA00022723"/>
    </source>
</evidence>
<dbReference type="InterPro" id="IPR010994">
    <property type="entry name" value="RuvA_2-like"/>
</dbReference>
<dbReference type="Gene3D" id="3.40.140.10">
    <property type="entry name" value="Cytidine Deaminase, domain 2"/>
    <property type="match status" value="1"/>
</dbReference>
<protein>
    <submittedName>
        <fullName evidence="10">DNA repair RadC family protein</fullName>
    </submittedName>
</protein>
<keyword evidence="7" id="KW-0482">Metalloprotease</keyword>
<dbReference type="PROSITE" id="PS01302">
    <property type="entry name" value="UPF0758"/>
    <property type="match status" value="1"/>
</dbReference>
<dbReference type="Pfam" id="PF00633">
    <property type="entry name" value="HHH"/>
    <property type="match status" value="1"/>
</dbReference>
<dbReference type="HOGENOM" id="CLU_073529_0_2_9"/>
<dbReference type="InterPro" id="IPR025657">
    <property type="entry name" value="RadC_JAB"/>
</dbReference>
<dbReference type="EMBL" id="JMQA01000021">
    <property type="protein sequence ID" value="KFN09681.1"/>
    <property type="molecule type" value="Genomic_DNA"/>
</dbReference>